<dbReference type="AlphaFoldDB" id="A0AAE0ZY29"/>
<organism evidence="1 2">
    <name type="scientific">Elysia crispata</name>
    <name type="common">lettuce slug</name>
    <dbReference type="NCBI Taxonomy" id="231223"/>
    <lineage>
        <taxon>Eukaryota</taxon>
        <taxon>Metazoa</taxon>
        <taxon>Spiralia</taxon>
        <taxon>Lophotrochozoa</taxon>
        <taxon>Mollusca</taxon>
        <taxon>Gastropoda</taxon>
        <taxon>Heterobranchia</taxon>
        <taxon>Euthyneura</taxon>
        <taxon>Panpulmonata</taxon>
        <taxon>Sacoglossa</taxon>
        <taxon>Placobranchoidea</taxon>
        <taxon>Plakobranchidae</taxon>
        <taxon>Elysia</taxon>
    </lineage>
</organism>
<accession>A0AAE0ZY29</accession>
<comment type="caution">
    <text evidence="1">The sequence shown here is derived from an EMBL/GenBank/DDBJ whole genome shotgun (WGS) entry which is preliminary data.</text>
</comment>
<evidence type="ECO:0000313" key="1">
    <source>
        <dbReference type="EMBL" id="KAK3777789.1"/>
    </source>
</evidence>
<dbReference type="Proteomes" id="UP001283361">
    <property type="component" value="Unassembled WGS sequence"/>
</dbReference>
<dbReference type="EMBL" id="JAWDGP010003058">
    <property type="protein sequence ID" value="KAK3777789.1"/>
    <property type="molecule type" value="Genomic_DNA"/>
</dbReference>
<reference evidence="1" key="1">
    <citation type="journal article" date="2023" name="G3 (Bethesda)">
        <title>A reference genome for the long-term kleptoplast-retaining sea slug Elysia crispata morphotype clarki.</title>
        <authorList>
            <person name="Eastman K.E."/>
            <person name="Pendleton A.L."/>
            <person name="Shaikh M.A."/>
            <person name="Suttiyut T."/>
            <person name="Ogas R."/>
            <person name="Tomko P."/>
            <person name="Gavelis G."/>
            <person name="Widhalm J.R."/>
            <person name="Wisecaver J.H."/>
        </authorList>
    </citation>
    <scope>NUCLEOTIDE SEQUENCE</scope>
    <source>
        <strain evidence="1">ECLA1</strain>
    </source>
</reference>
<evidence type="ECO:0000313" key="2">
    <source>
        <dbReference type="Proteomes" id="UP001283361"/>
    </source>
</evidence>
<name>A0AAE0ZY29_9GAST</name>
<proteinExistence type="predicted"/>
<protein>
    <submittedName>
        <fullName evidence="1">Uncharacterized protein</fullName>
    </submittedName>
</protein>
<keyword evidence="2" id="KW-1185">Reference proteome</keyword>
<sequence length="73" mass="8316">MARLCLSKLLFCGHHLNLTSQDSAAIVPQSPKFLEQVAGFRPHLPRRLELLSFYLEAPVRCQDLVDHPIKHVL</sequence>
<gene>
    <name evidence="1" type="ORF">RRG08_038039</name>
</gene>